<dbReference type="PRINTS" id="PR00449">
    <property type="entry name" value="RASTRNSFRMNG"/>
</dbReference>
<comment type="similarity">
    <text evidence="1">Belongs to the small GTPase superfamily. RGK family.</text>
</comment>
<sequence>MTIDNIKDKTMKESSDTEISIPAKLLFPEVSAIRKEMEIERAYRSAPNSRSCSFKNKPRTKSLRVAAESQRRNSMPQTSENLLTVSFMDLREKEIEPLERVRSFKMTSKGPINRGDSFRRKSNGSIASTGSTKSSQNERKRQRIPSDNSEETTCSCETSSTTAPGYYRVVMLGSEGVGKSALATQFMTSEYIGAFDICSGDLDDEMIVSVQLDGEESTDILDNLNVDAYVVVHSINDRDTYESSVDTIHRLRNDIGSDRVIIMVANKVDLVRKRVVTSEEAKKVAERYDCKFTETSAALNHRIDELLVGIIRQIRLKLNPVFDTSMTTRDCLVKSKQKKQSKGPKGLLSKLFKKTSKSENPCDNLYDL</sequence>
<feature type="compositionally biased region" description="Low complexity" evidence="3">
    <location>
        <begin position="151"/>
        <end position="160"/>
    </location>
</feature>
<dbReference type="PROSITE" id="PS51421">
    <property type="entry name" value="RAS"/>
    <property type="match status" value="1"/>
</dbReference>
<dbReference type="Pfam" id="PF00071">
    <property type="entry name" value="Ras"/>
    <property type="match status" value="1"/>
</dbReference>
<organism evidence="4 6">
    <name type="scientific">Tegillarca granosa</name>
    <name type="common">Malaysian cockle</name>
    <name type="synonym">Anadara granosa</name>
    <dbReference type="NCBI Taxonomy" id="220873"/>
    <lineage>
        <taxon>Eukaryota</taxon>
        <taxon>Metazoa</taxon>
        <taxon>Spiralia</taxon>
        <taxon>Lophotrochozoa</taxon>
        <taxon>Mollusca</taxon>
        <taxon>Bivalvia</taxon>
        <taxon>Autobranchia</taxon>
        <taxon>Pteriomorphia</taxon>
        <taxon>Arcoida</taxon>
        <taxon>Arcoidea</taxon>
        <taxon>Arcidae</taxon>
        <taxon>Tegillarca</taxon>
    </lineage>
</organism>
<dbReference type="SMART" id="SM00175">
    <property type="entry name" value="RAB"/>
    <property type="match status" value="1"/>
</dbReference>
<dbReference type="SMART" id="SM00173">
    <property type="entry name" value="RAS"/>
    <property type="match status" value="1"/>
</dbReference>
<evidence type="ECO:0000256" key="1">
    <source>
        <dbReference type="ARBA" id="ARBA00008846"/>
    </source>
</evidence>
<dbReference type="PANTHER" id="PTHR45775">
    <property type="entry name" value="RAD, GEM/KIR FAMILY MEMBER 2, ISOFORM C"/>
    <property type="match status" value="1"/>
</dbReference>
<dbReference type="EMBL" id="JARBDR010000013">
    <property type="protein sequence ID" value="KAJ8322407.1"/>
    <property type="molecule type" value="Genomic_DNA"/>
</dbReference>
<evidence type="ECO:0000313" key="5">
    <source>
        <dbReference type="EMBL" id="KAJ8322407.1"/>
    </source>
</evidence>
<protein>
    <submittedName>
        <fullName evidence="4">Uncharacterized protein</fullName>
    </submittedName>
</protein>
<accession>A0ABQ9EB69</accession>
<reference evidence="4 6" key="1">
    <citation type="submission" date="2022-12" db="EMBL/GenBank/DDBJ databases">
        <title>Chromosome-level genome of Tegillarca granosa.</title>
        <authorList>
            <person name="Kim J."/>
        </authorList>
    </citation>
    <scope>NUCLEOTIDE SEQUENCE [LARGE SCALE GENOMIC DNA]</scope>
    <source>
        <strain evidence="4">Teg-2019</strain>
        <tissue evidence="4">Adductor muscle</tissue>
    </source>
</reference>
<evidence type="ECO:0000313" key="6">
    <source>
        <dbReference type="Proteomes" id="UP001217089"/>
    </source>
</evidence>
<name>A0ABQ9EB69_TEGGR</name>
<evidence type="ECO:0000256" key="3">
    <source>
        <dbReference type="SAM" id="MobiDB-lite"/>
    </source>
</evidence>
<feature type="region of interest" description="Disordered" evidence="3">
    <location>
        <begin position="48"/>
        <end position="80"/>
    </location>
</feature>
<dbReference type="EMBL" id="JARBDR010000917">
    <property type="protein sequence ID" value="KAJ8302586.1"/>
    <property type="molecule type" value="Genomic_DNA"/>
</dbReference>
<proteinExistence type="inferred from homology"/>
<keyword evidence="6" id="KW-1185">Reference proteome</keyword>
<evidence type="ECO:0000256" key="2">
    <source>
        <dbReference type="ARBA" id="ARBA00022553"/>
    </source>
</evidence>
<dbReference type="InterPro" id="IPR027417">
    <property type="entry name" value="P-loop_NTPase"/>
</dbReference>
<dbReference type="Gene3D" id="3.40.50.300">
    <property type="entry name" value="P-loop containing nucleotide triphosphate hydrolases"/>
    <property type="match status" value="1"/>
</dbReference>
<gene>
    <name evidence="5" type="ORF">KUTeg_000039</name>
    <name evidence="4" type="ORF">KUTeg_018982</name>
</gene>
<feature type="region of interest" description="Disordered" evidence="3">
    <location>
        <begin position="106"/>
        <end position="160"/>
    </location>
</feature>
<dbReference type="SUPFAM" id="SSF52540">
    <property type="entry name" value="P-loop containing nucleoside triphosphate hydrolases"/>
    <property type="match status" value="1"/>
</dbReference>
<dbReference type="Proteomes" id="UP001217089">
    <property type="component" value="Unassembled WGS sequence"/>
</dbReference>
<dbReference type="InterPro" id="IPR051641">
    <property type="entry name" value="RGK_GTP-binding_reg"/>
</dbReference>
<comment type="caution">
    <text evidence="4">The sequence shown here is derived from an EMBL/GenBank/DDBJ whole genome shotgun (WGS) entry which is preliminary data.</text>
</comment>
<dbReference type="PANTHER" id="PTHR45775:SF6">
    <property type="entry name" value="RAD, GEM_KIR FAMILY MEMBER 2, ISOFORM C"/>
    <property type="match status" value="1"/>
</dbReference>
<feature type="compositionally biased region" description="Polar residues" evidence="3">
    <location>
        <begin position="123"/>
        <end position="135"/>
    </location>
</feature>
<evidence type="ECO:0000313" key="4">
    <source>
        <dbReference type="EMBL" id="KAJ8302586.1"/>
    </source>
</evidence>
<keyword evidence="2" id="KW-0597">Phosphoprotein</keyword>
<dbReference type="InterPro" id="IPR001806">
    <property type="entry name" value="Small_GTPase"/>
</dbReference>
<dbReference type="PROSITE" id="PS51419">
    <property type="entry name" value="RAB"/>
    <property type="match status" value="1"/>
</dbReference>